<keyword evidence="3 4" id="KW-0436">Ligase</keyword>
<dbReference type="STRING" id="296218.AWN68_10135"/>
<dbReference type="PANTHER" id="PTHR14359">
    <property type="entry name" value="HOMO-OLIGOMERIC FLAVIN CONTAINING CYS DECARBOXYLASE FAMILY"/>
    <property type="match status" value="1"/>
</dbReference>
<comment type="cofactor">
    <cofactor evidence="3">
        <name>Mg(2+)</name>
        <dbReference type="ChEBI" id="CHEBI:18420"/>
    </cofactor>
</comment>
<dbReference type="GO" id="GO:0010181">
    <property type="term" value="F:FMN binding"/>
    <property type="evidence" value="ECO:0007669"/>
    <property type="project" value="UniProtKB-UniRule"/>
</dbReference>
<evidence type="ECO:0000313" key="7">
    <source>
        <dbReference type="EMBL" id="KYG73040.1"/>
    </source>
</evidence>
<dbReference type="Pfam" id="PF02441">
    <property type="entry name" value="Flavoprotein"/>
    <property type="match status" value="1"/>
</dbReference>
<comment type="catalytic activity">
    <reaction evidence="3 4">
        <text>N-[(R)-4-phosphopantothenoyl]-L-cysteine + H(+) = (R)-4'-phosphopantetheine + CO2</text>
        <dbReference type="Rhea" id="RHEA:16793"/>
        <dbReference type="ChEBI" id="CHEBI:15378"/>
        <dbReference type="ChEBI" id="CHEBI:16526"/>
        <dbReference type="ChEBI" id="CHEBI:59458"/>
        <dbReference type="ChEBI" id="CHEBI:61723"/>
        <dbReference type="EC" id="4.1.1.36"/>
    </reaction>
</comment>
<comment type="function">
    <text evidence="3">Catalyzes two sequential steps in the biosynthesis of coenzyme A. In the first step cysteine is conjugated to 4'-phosphopantothenate to form 4-phosphopantothenoylcysteine. In the second step the latter compound is decarboxylated to form 4'-phosphopantotheine.</text>
</comment>
<reference evidence="7 8" key="1">
    <citation type="submission" date="2016-01" db="EMBL/GenBank/DDBJ databases">
        <title>Genome sequencing of Roseivirga echinicomitans KMM 6058.</title>
        <authorList>
            <person name="Selvaratnam C."/>
            <person name="Thevarajoo S."/>
            <person name="Goh K.M."/>
            <person name="Ee R."/>
            <person name="Chan K.-G."/>
            <person name="Chong C.S."/>
        </authorList>
    </citation>
    <scope>NUCLEOTIDE SEQUENCE [LARGE SCALE GENOMIC DNA]</scope>
    <source>
        <strain evidence="7 8">KMM 6058</strain>
    </source>
</reference>
<dbReference type="InterPro" id="IPR007085">
    <property type="entry name" value="DNA/pantothenate-metab_flavo_C"/>
</dbReference>
<dbReference type="RefSeq" id="WP_068417993.1">
    <property type="nucleotide sequence ID" value="NZ_LRDB01000050.1"/>
</dbReference>
<feature type="binding site" evidence="3">
    <location>
        <position position="280"/>
    </location>
    <ligand>
        <name>CTP</name>
        <dbReference type="ChEBI" id="CHEBI:37563"/>
    </ligand>
</feature>
<protein>
    <recommendedName>
        <fullName evidence="3">Coenzyme A biosynthesis bifunctional protein CoaBC</fullName>
    </recommendedName>
    <alternativeName>
        <fullName evidence="3">DNA/pantothenate metabolism flavoprotein</fullName>
    </alternativeName>
    <alternativeName>
        <fullName evidence="3">Phosphopantothenoylcysteine synthetase/decarboxylase</fullName>
        <shortName evidence="3">PPCS-PPCDC</shortName>
    </alternativeName>
    <domain>
        <recommendedName>
            <fullName evidence="3">Phosphopantothenoylcysteine decarboxylase</fullName>
            <shortName evidence="3">PPC decarboxylase</shortName>
            <shortName evidence="3">PPC-DC</shortName>
            <ecNumber evidence="3">4.1.1.36</ecNumber>
        </recommendedName>
        <alternativeName>
            <fullName evidence="3">CoaC</fullName>
        </alternativeName>
    </domain>
    <domain>
        <recommendedName>
            <fullName evidence="3">Phosphopantothenate--cysteine ligase</fullName>
            <ecNumber evidence="3">6.3.2.5</ecNumber>
        </recommendedName>
        <alternativeName>
            <fullName evidence="3">CoaB</fullName>
        </alternativeName>
        <alternativeName>
            <fullName evidence="3">Phosphopantothenoylcysteine synthetase</fullName>
            <shortName evidence="3">PPC synthetase</shortName>
            <shortName evidence="3">PPC-S</shortName>
        </alternativeName>
    </domain>
</protein>
<keyword evidence="3" id="KW-0460">Magnesium</keyword>
<feature type="binding site" evidence="3">
    <location>
        <position position="325"/>
    </location>
    <ligand>
        <name>CTP</name>
        <dbReference type="ChEBI" id="CHEBI:37563"/>
    </ligand>
</feature>
<sequence>MLLKGKKIILGVTGSIAAYKAAIFVRLLVKECAEVKVIMTKAATDFIPPLTLSTLSKNPVLIDFQKDKTGEWNNHVDLGLWADVIIMAPASANTIGKMANGLCDNLLLATYLSARCPVFFAPAMDLDMYQHPSVLANIQKLIGFGNHLIEAEHGELASGLIGQGRMAEPENLVAYLSGFFLKKSTLKGKKVMITAGPTYEAIDPVRFIGNHSTGKMGFALAEEAANEGAEVTLISGPTHLTIEHANIKLIRVKSGNQMYEACSTANQTSDINIMAAAVADYTPKTVADQKIKKKGNEMTVELVKTTDIAKSLGAIKKKNQLNIGFALETEAEIEHAQQKIKSKNFDLIVLNSLNDKGAGFGHDTNKITIIDNQNNIQHFELKSKREVAKDIINAIVQKLEA</sequence>
<dbReference type="HAMAP" id="MF_02225">
    <property type="entry name" value="CoaBC"/>
    <property type="match status" value="1"/>
</dbReference>
<dbReference type="GO" id="GO:0004633">
    <property type="term" value="F:phosphopantothenoylcysteine decarboxylase activity"/>
    <property type="evidence" value="ECO:0007669"/>
    <property type="project" value="UniProtKB-UniRule"/>
</dbReference>
<dbReference type="InterPro" id="IPR003382">
    <property type="entry name" value="Flavoprotein"/>
</dbReference>
<dbReference type="PANTHER" id="PTHR14359:SF6">
    <property type="entry name" value="PHOSPHOPANTOTHENOYLCYSTEINE DECARBOXYLASE"/>
    <property type="match status" value="1"/>
</dbReference>
<comment type="pathway">
    <text evidence="3 4">Cofactor biosynthesis; coenzyme A biosynthesis; CoA from (R)-pantothenate: step 3/5.</text>
</comment>
<name>A0A150X2T7_9BACT</name>
<dbReference type="InterPro" id="IPR005252">
    <property type="entry name" value="CoaBC"/>
</dbReference>
<keyword evidence="3 4" id="KW-0285">Flavoprotein</keyword>
<dbReference type="NCBIfam" id="TIGR00521">
    <property type="entry name" value="coaBC_dfp"/>
    <property type="match status" value="1"/>
</dbReference>
<keyword evidence="1 3" id="KW-0210">Decarboxylase</keyword>
<dbReference type="Gene3D" id="3.40.50.10300">
    <property type="entry name" value="CoaB-like"/>
    <property type="match status" value="1"/>
</dbReference>
<comment type="catalytic activity">
    <reaction evidence="3 4">
        <text>(R)-4'-phosphopantothenate + L-cysteine + CTP = N-[(R)-4-phosphopantothenoyl]-L-cysteine + CMP + diphosphate + H(+)</text>
        <dbReference type="Rhea" id="RHEA:19397"/>
        <dbReference type="ChEBI" id="CHEBI:10986"/>
        <dbReference type="ChEBI" id="CHEBI:15378"/>
        <dbReference type="ChEBI" id="CHEBI:33019"/>
        <dbReference type="ChEBI" id="CHEBI:35235"/>
        <dbReference type="ChEBI" id="CHEBI:37563"/>
        <dbReference type="ChEBI" id="CHEBI:59458"/>
        <dbReference type="ChEBI" id="CHEBI:60377"/>
        <dbReference type="EC" id="6.3.2.5"/>
    </reaction>
</comment>
<dbReference type="SUPFAM" id="SSF102645">
    <property type="entry name" value="CoaB-like"/>
    <property type="match status" value="1"/>
</dbReference>
<evidence type="ECO:0000313" key="8">
    <source>
        <dbReference type="Proteomes" id="UP000075615"/>
    </source>
</evidence>
<keyword evidence="3" id="KW-0479">Metal-binding</keyword>
<comment type="cofactor">
    <cofactor evidence="3">
        <name>FMN</name>
        <dbReference type="ChEBI" id="CHEBI:58210"/>
    </cofactor>
    <text evidence="3">Binds 1 FMN per subunit.</text>
</comment>
<dbReference type="GO" id="GO:0004632">
    <property type="term" value="F:phosphopantothenate--cysteine ligase activity"/>
    <property type="evidence" value="ECO:0007669"/>
    <property type="project" value="UniProtKB-UniRule"/>
</dbReference>
<accession>A0A150X2T7</accession>
<feature type="binding site" evidence="3">
    <location>
        <position position="339"/>
    </location>
    <ligand>
        <name>CTP</name>
        <dbReference type="ChEBI" id="CHEBI:37563"/>
    </ligand>
</feature>
<feature type="binding site" evidence="3">
    <location>
        <position position="343"/>
    </location>
    <ligand>
        <name>CTP</name>
        <dbReference type="ChEBI" id="CHEBI:37563"/>
    </ligand>
</feature>
<keyword evidence="2 3" id="KW-0456">Lyase</keyword>
<feature type="domain" description="DNA/pantothenate metabolism flavoprotein C-terminal" evidence="6">
    <location>
        <begin position="186"/>
        <end position="397"/>
    </location>
</feature>
<organism evidence="7 8">
    <name type="scientific">Roseivirga echinicomitans</name>
    <dbReference type="NCBI Taxonomy" id="296218"/>
    <lineage>
        <taxon>Bacteria</taxon>
        <taxon>Pseudomonadati</taxon>
        <taxon>Bacteroidota</taxon>
        <taxon>Cytophagia</taxon>
        <taxon>Cytophagales</taxon>
        <taxon>Roseivirgaceae</taxon>
        <taxon>Roseivirga</taxon>
    </lineage>
</organism>
<dbReference type="Pfam" id="PF04127">
    <property type="entry name" value="DFP"/>
    <property type="match status" value="1"/>
</dbReference>
<comment type="similarity">
    <text evidence="3 4">In the N-terminal section; belongs to the HFCD (homo-oligomeric flavin containing Cys decarboxylase) superfamily.</text>
</comment>
<feature type="binding site" evidence="3">
    <location>
        <position position="290"/>
    </location>
    <ligand>
        <name>CTP</name>
        <dbReference type="ChEBI" id="CHEBI:37563"/>
    </ligand>
</feature>
<comment type="caution">
    <text evidence="7">The sequence shown here is derived from an EMBL/GenBank/DDBJ whole genome shotgun (WGS) entry which is preliminary data.</text>
</comment>
<dbReference type="InterPro" id="IPR035929">
    <property type="entry name" value="CoaB-like_sf"/>
</dbReference>
<keyword evidence="8" id="KW-1185">Reference proteome</keyword>
<evidence type="ECO:0000256" key="4">
    <source>
        <dbReference type="RuleBase" id="RU364078"/>
    </source>
</evidence>
<dbReference type="GO" id="GO:0071513">
    <property type="term" value="C:phosphopantothenoylcysteine decarboxylase complex"/>
    <property type="evidence" value="ECO:0007669"/>
    <property type="project" value="TreeGrafter"/>
</dbReference>
<dbReference type="InterPro" id="IPR036551">
    <property type="entry name" value="Flavin_trans-like"/>
</dbReference>
<dbReference type="GO" id="GO:0015937">
    <property type="term" value="P:coenzyme A biosynthetic process"/>
    <property type="evidence" value="ECO:0007669"/>
    <property type="project" value="UniProtKB-UniRule"/>
</dbReference>
<feature type="domain" description="Flavoprotein" evidence="5">
    <location>
        <begin position="6"/>
        <end position="174"/>
    </location>
</feature>
<keyword evidence="3" id="KW-0511">Multifunctional enzyme</keyword>
<dbReference type="GO" id="GO:0015941">
    <property type="term" value="P:pantothenate catabolic process"/>
    <property type="evidence" value="ECO:0007669"/>
    <property type="project" value="InterPro"/>
</dbReference>
<dbReference type="EC" id="4.1.1.36" evidence="3"/>
<dbReference type="UniPathway" id="UPA00241">
    <property type="reaction ID" value="UER00353"/>
</dbReference>
<evidence type="ECO:0000256" key="2">
    <source>
        <dbReference type="ARBA" id="ARBA00023239"/>
    </source>
</evidence>
<comment type="similarity">
    <text evidence="3 4">In the C-terminal section; belongs to the PPC synthetase family.</text>
</comment>
<feature type="region of interest" description="Phosphopantothenoylcysteine decarboxylase" evidence="3">
    <location>
        <begin position="1"/>
        <end position="190"/>
    </location>
</feature>
<keyword evidence="3 4" id="KW-0288">FMN</keyword>
<comment type="pathway">
    <text evidence="3 4">Cofactor biosynthesis; coenzyme A biosynthesis; CoA from (R)-pantothenate: step 2/5.</text>
</comment>
<dbReference type="EC" id="6.3.2.5" evidence="3"/>
<comment type="function">
    <text evidence="4">Catalyzes two steps in the biosynthesis of coenzyme A. In the first step cysteine is conjugated to 4'-phosphopantothenate to form 4-phosphopantothenoylcysteine, in the latter compound is decarboxylated to form 4'-phosphopantotheine.</text>
</comment>
<dbReference type="SUPFAM" id="SSF52507">
    <property type="entry name" value="Homo-oligomeric flavin-containing Cys decarboxylases, HFCD"/>
    <property type="match status" value="1"/>
</dbReference>
<feature type="region of interest" description="Phosphopantothenate--cysteine ligase" evidence="3">
    <location>
        <begin position="191"/>
        <end position="401"/>
    </location>
</feature>
<comment type="caution">
    <text evidence="3">Lacks conserved residue(s) required for the propagation of feature annotation.</text>
</comment>
<dbReference type="EMBL" id="LRDB01000050">
    <property type="protein sequence ID" value="KYG73040.1"/>
    <property type="molecule type" value="Genomic_DNA"/>
</dbReference>
<dbReference type="OrthoDB" id="9802554at2"/>
<dbReference type="Proteomes" id="UP000075615">
    <property type="component" value="Unassembled WGS sequence"/>
</dbReference>
<evidence type="ECO:0000256" key="1">
    <source>
        <dbReference type="ARBA" id="ARBA00022793"/>
    </source>
</evidence>
<evidence type="ECO:0000256" key="3">
    <source>
        <dbReference type="HAMAP-Rule" id="MF_02225"/>
    </source>
</evidence>
<evidence type="ECO:0000259" key="5">
    <source>
        <dbReference type="Pfam" id="PF02441"/>
    </source>
</evidence>
<dbReference type="Gene3D" id="3.40.50.1950">
    <property type="entry name" value="Flavin prenyltransferase-like"/>
    <property type="match status" value="1"/>
</dbReference>
<evidence type="ECO:0000259" key="6">
    <source>
        <dbReference type="Pfam" id="PF04127"/>
    </source>
</evidence>
<dbReference type="GO" id="GO:0046872">
    <property type="term" value="F:metal ion binding"/>
    <property type="evidence" value="ECO:0007669"/>
    <property type="project" value="UniProtKB-KW"/>
</dbReference>
<gene>
    <name evidence="3" type="primary">coaBC</name>
    <name evidence="7" type="ORF">AWN68_10135</name>
</gene>
<dbReference type="AlphaFoldDB" id="A0A150X2T7"/>
<proteinExistence type="inferred from homology"/>